<dbReference type="AlphaFoldDB" id="A0A556TP04"/>
<organism evidence="2 3">
    <name type="scientific">Bagarius yarrelli</name>
    <name type="common">Goonch</name>
    <name type="synonym">Bagrus yarrelli</name>
    <dbReference type="NCBI Taxonomy" id="175774"/>
    <lineage>
        <taxon>Eukaryota</taxon>
        <taxon>Metazoa</taxon>
        <taxon>Chordata</taxon>
        <taxon>Craniata</taxon>
        <taxon>Vertebrata</taxon>
        <taxon>Euteleostomi</taxon>
        <taxon>Actinopterygii</taxon>
        <taxon>Neopterygii</taxon>
        <taxon>Teleostei</taxon>
        <taxon>Ostariophysi</taxon>
        <taxon>Siluriformes</taxon>
        <taxon>Sisoridae</taxon>
        <taxon>Sisorinae</taxon>
        <taxon>Bagarius</taxon>
    </lineage>
</organism>
<dbReference type="Proteomes" id="UP000319801">
    <property type="component" value="Unassembled WGS sequence"/>
</dbReference>
<feature type="region of interest" description="Disordered" evidence="1">
    <location>
        <begin position="78"/>
        <end position="98"/>
    </location>
</feature>
<comment type="caution">
    <text evidence="2">The sequence shown here is derived from an EMBL/GenBank/DDBJ whole genome shotgun (WGS) entry which is preliminary data.</text>
</comment>
<sequence length="132" mass="14577">MDRVRLHVGRQLCTHVGASTAVVGRGQAAHSQAVFCCQLGHTEAAFSNTITPYPTLPQLLRIRLVRLKVMDARYEDMYHQASDKEQKTASNPKGRSAVSQFTLSSEQLLVRQGADISSSIQEQVIRRQGKGV</sequence>
<proteinExistence type="predicted"/>
<feature type="compositionally biased region" description="Basic and acidic residues" evidence="1">
    <location>
        <begin position="78"/>
        <end position="87"/>
    </location>
</feature>
<keyword evidence="3" id="KW-1185">Reference proteome</keyword>
<name>A0A556TP04_BAGYA</name>
<evidence type="ECO:0000256" key="1">
    <source>
        <dbReference type="SAM" id="MobiDB-lite"/>
    </source>
</evidence>
<protein>
    <submittedName>
        <fullName evidence="2">Uncharacterized protein</fullName>
    </submittedName>
</protein>
<gene>
    <name evidence="2" type="ORF">Baya_2426</name>
</gene>
<reference evidence="2 3" key="1">
    <citation type="journal article" date="2019" name="Genome Biol. Evol.">
        <title>Whole-Genome Sequencing of the Giant Devil Catfish, Bagarius yarrelli.</title>
        <authorList>
            <person name="Jiang W."/>
            <person name="Lv Y."/>
            <person name="Cheng L."/>
            <person name="Yang K."/>
            <person name="Chao B."/>
            <person name="Wang X."/>
            <person name="Li Y."/>
            <person name="Pan X."/>
            <person name="You X."/>
            <person name="Zhang Y."/>
            <person name="Yang J."/>
            <person name="Li J."/>
            <person name="Zhang X."/>
            <person name="Liu S."/>
            <person name="Sun C."/>
            <person name="Yang J."/>
            <person name="Shi Q."/>
        </authorList>
    </citation>
    <scope>NUCLEOTIDE SEQUENCE [LARGE SCALE GENOMIC DNA]</scope>
    <source>
        <strain evidence="2">JWS20170419001</strain>
        <tissue evidence="2">Muscle</tissue>
    </source>
</reference>
<dbReference type="EMBL" id="VCAZ01000008">
    <property type="protein sequence ID" value="TSK28239.1"/>
    <property type="molecule type" value="Genomic_DNA"/>
</dbReference>
<evidence type="ECO:0000313" key="3">
    <source>
        <dbReference type="Proteomes" id="UP000319801"/>
    </source>
</evidence>
<evidence type="ECO:0000313" key="2">
    <source>
        <dbReference type="EMBL" id="TSK28239.1"/>
    </source>
</evidence>
<feature type="compositionally biased region" description="Polar residues" evidence="1">
    <location>
        <begin position="88"/>
        <end position="98"/>
    </location>
</feature>
<accession>A0A556TP04</accession>